<keyword evidence="2" id="KW-0812">Transmembrane</keyword>
<evidence type="ECO:0000313" key="3">
    <source>
        <dbReference type="EMBL" id="GAA1819605.1"/>
    </source>
</evidence>
<sequence>MAPAEPSLPLPPDEENAEPAEATRRRRRRPSLAAWWESTLIVAGLVLHIFYVAHEARQDGWDRYDALSTLLGTGSLPDTKYSMVGPFFATPFWLLGDVVQDPRWWTERFNTFVLALGILALWVLLRGRVPDRQLRVFFLLLVTGSMFGNHLRFFYGEVFTTALVAVGLVAAIVGPKLTGWIMTVVGLVNTPATIAGLVTAVGERILRTRALRYVTAVLVAVAAMLVVNLIQRGTGLDTGYHDDKGLPSIMPYSGLPNWSNPPFFGLMGLFFSAGKGLIWFAPGLFLPIRRGLHALGEAVRLVYRQWLAFLLGILLIYSMWWSWQGGWFWGPRFVLFASIPASFAIALVWARRRETSLGLNIFATVALGLSIWVGINGAVYGDTGSTHRNPMSASGVSANVRLSAVVVACCDEVRKDPPRHT</sequence>
<protein>
    <recommendedName>
        <fullName evidence="5">DUF2029 domain-containing protein</fullName>
    </recommendedName>
</protein>
<dbReference type="EMBL" id="BAAALT010000164">
    <property type="protein sequence ID" value="GAA1819605.1"/>
    <property type="molecule type" value="Genomic_DNA"/>
</dbReference>
<accession>A0ABP4YM44</accession>
<keyword evidence="2" id="KW-0472">Membrane</keyword>
<evidence type="ECO:0008006" key="5">
    <source>
        <dbReference type="Google" id="ProtNLM"/>
    </source>
</evidence>
<reference evidence="4" key="1">
    <citation type="journal article" date="2019" name="Int. J. Syst. Evol. Microbiol.">
        <title>The Global Catalogue of Microorganisms (GCM) 10K type strain sequencing project: providing services to taxonomists for standard genome sequencing and annotation.</title>
        <authorList>
            <consortium name="The Broad Institute Genomics Platform"/>
            <consortium name="The Broad Institute Genome Sequencing Center for Infectious Disease"/>
            <person name="Wu L."/>
            <person name="Ma J."/>
        </authorList>
    </citation>
    <scope>NUCLEOTIDE SEQUENCE [LARGE SCALE GENOMIC DNA]</scope>
    <source>
        <strain evidence="4">JCM 13250</strain>
    </source>
</reference>
<dbReference type="Proteomes" id="UP001500218">
    <property type="component" value="Unassembled WGS sequence"/>
</dbReference>
<proteinExistence type="predicted"/>
<evidence type="ECO:0000313" key="4">
    <source>
        <dbReference type="Proteomes" id="UP001500218"/>
    </source>
</evidence>
<gene>
    <name evidence="3" type="ORF">GCM10009682_45180</name>
</gene>
<feature type="transmembrane region" description="Helical" evidence="2">
    <location>
        <begin position="306"/>
        <end position="323"/>
    </location>
</feature>
<keyword evidence="4" id="KW-1185">Reference proteome</keyword>
<feature type="region of interest" description="Disordered" evidence="1">
    <location>
        <begin position="1"/>
        <end position="25"/>
    </location>
</feature>
<feature type="transmembrane region" description="Helical" evidence="2">
    <location>
        <begin position="357"/>
        <end position="375"/>
    </location>
</feature>
<feature type="transmembrane region" description="Helical" evidence="2">
    <location>
        <begin position="329"/>
        <end position="350"/>
    </location>
</feature>
<feature type="transmembrane region" description="Helical" evidence="2">
    <location>
        <begin position="179"/>
        <end position="198"/>
    </location>
</feature>
<feature type="transmembrane region" description="Helical" evidence="2">
    <location>
        <begin position="210"/>
        <end position="230"/>
    </location>
</feature>
<feature type="transmembrane region" description="Helical" evidence="2">
    <location>
        <begin position="34"/>
        <end position="53"/>
    </location>
</feature>
<feature type="transmembrane region" description="Helical" evidence="2">
    <location>
        <begin position="153"/>
        <end position="173"/>
    </location>
</feature>
<evidence type="ECO:0000256" key="2">
    <source>
        <dbReference type="SAM" id="Phobius"/>
    </source>
</evidence>
<keyword evidence="2" id="KW-1133">Transmembrane helix</keyword>
<dbReference type="RefSeq" id="WP_344135819.1">
    <property type="nucleotide sequence ID" value="NZ_BAAALT010000164.1"/>
</dbReference>
<name>A0ABP4YM44_9ACTN</name>
<feature type="compositionally biased region" description="Pro residues" evidence="1">
    <location>
        <begin position="1"/>
        <end position="11"/>
    </location>
</feature>
<feature type="transmembrane region" description="Helical" evidence="2">
    <location>
        <begin position="263"/>
        <end position="286"/>
    </location>
</feature>
<organism evidence="3 4">
    <name type="scientific">Luedemannella flava</name>
    <dbReference type="NCBI Taxonomy" id="349316"/>
    <lineage>
        <taxon>Bacteria</taxon>
        <taxon>Bacillati</taxon>
        <taxon>Actinomycetota</taxon>
        <taxon>Actinomycetes</taxon>
        <taxon>Micromonosporales</taxon>
        <taxon>Micromonosporaceae</taxon>
        <taxon>Luedemannella</taxon>
    </lineage>
</organism>
<comment type="caution">
    <text evidence="3">The sequence shown here is derived from an EMBL/GenBank/DDBJ whole genome shotgun (WGS) entry which is preliminary data.</text>
</comment>
<feature type="transmembrane region" description="Helical" evidence="2">
    <location>
        <begin position="109"/>
        <end position="125"/>
    </location>
</feature>
<evidence type="ECO:0000256" key="1">
    <source>
        <dbReference type="SAM" id="MobiDB-lite"/>
    </source>
</evidence>